<keyword evidence="5 8" id="KW-0057">Aromatic amino acid biosynthesis</keyword>
<dbReference type="RefSeq" id="WP_189082012.1">
    <property type="nucleotide sequence ID" value="NZ_BMMX01000036.1"/>
</dbReference>
<dbReference type="PANTHER" id="PTHR43406:SF1">
    <property type="entry name" value="TRYPTOPHAN SYNTHASE ALPHA CHAIN, CHLOROPLASTIC"/>
    <property type="match status" value="1"/>
</dbReference>
<organism evidence="10 11">
    <name type="scientific">Mangrovihabitans endophyticus</name>
    <dbReference type="NCBI Taxonomy" id="1751298"/>
    <lineage>
        <taxon>Bacteria</taxon>
        <taxon>Bacillati</taxon>
        <taxon>Actinomycetota</taxon>
        <taxon>Actinomycetes</taxon>
        <taxon>Micromonosporales</taxon>
        <taxon>Micromonosporaceae</taxon>
        <taxon>Mangrovihabitans</taxon>
    </lineage>
</organism>
<proteinExistence type="inferred from homology"/>
<dbReference type="EMBL" id="BMMX01000036">
    <property type="protein sequence ID" value="GGL11473.1"/>
    <property type="molecule type" value="Genomic_DNA"/>
</dbReference>
<dbReference type="NCBIfam" id="TIGR00262">
    <property type="entry name" value="trpA"/>
    <property type="match status" value="1"/>
</dbReference>
<keyword evidence="11" id="KW-1185">Reference proteome</keyword>
<gene>
    <name evidence="8 10" type="primary">trpA</name>
    <name evidence="10" type="ORF">GCM10012284_52740</name>
</gene>
<comment type="similarity">
    <text evidence="8 9">Belongs to the TrpA family.</text>
</comment>
<comment type="caution">
    <text evidence="10">The sequence shown here is derived from an EMBL/GenBank/DDBJ whole genome shotgun (WGS) entry which is preliminary data.</text>
</comment>
<dbReference type="InterPro" id="IPR018204">
    <property type="entry name" value="Trp_synthase_alpha_AS"/>
</dbReference>
<dbReference type="InterPro" id="IPR002028">
    <property type="entry name" value="Trp_synthase_suA"/>
</dbReference>
<dbReference type="GO" id="GO:0005829">
    <property type="term" value="C:cytosol"/>
    <property type="evidence" value="ECO:0007669"/>
    <property type="project" value="TreeGrafter"/>
</dbReference>
<dbReference type="EC" id="4.2.1.20" evidence="8"/>
<dbReference type="Proteomes" id="UP000656042">
    <property type="component" value="Unassembled WGS sequence"/>
</dbReference>
<name>A0A8J3FQZ7_9ACTN</name>
<evidence type="ECO:0000256" key="3">
    <source>
        <dbReference type="ARBA" id="ARBA00022605"/>
    </source>
</evidence>
<dbReference type="CDD" id="cd04724">
    <property type="entry name" value="Tryptophan_synthase_alpha"/>
    <property type="match status" value="1"/>
</dbReference>
<evidence type="ECO:0000256" key="5">
    <source>
        <dbReference type="ARBA" id="ARBA00023141"/>
    </source>
</evidence>
<dbReference type="InterPro" id="IPR013785">
    <property type="entry name" value="Aldolase_TIM"/>
</dbReference>
<feature type="active site" description="Proton acceptor" evidence="8">
    <location>
        <position position="45"/>
    </location>
</feature>
<dbReference type="PANTHER" id="PTHR43406">
    <property type="entry name" value="TRYPTOPHAN SYNTHASE, ALPHA CHAIN"/>
    <property type="match status" value="1"/>
</dbReference>
<evidence type="ECO:0000256" key="7">
    <source>
        <dbReference type="ARBA" id="ARBA00049047"/>
    </source>
</evidence>
<dbReference type="GO" id="GO:0004834">
    <property type="term" value="F:tryptophan synthase activity"/>
    <property type="evidence" value="ECO:0007669"/>
    <property type="project" value="UniProtKB-UniRule"/>
</dbReference>
<evidence type="ECO:0000256" key="4">
    <source>
        <dbReference type="ARBA" id="ARBA00022822"/>
    </source>
</evidence>
<evidence type="ECO:0000313" key="11">
    <source>
        <dbReference type="Proteomes" id="UP000656042"/>
    </source>
</evidence>
<comment type="catalytic activity">
    <reaction evidence="7 8">
        <text>(1S,2R)-1-C-(indol-3-yl)glycerol 3-phosphate + L-serine = D-glyceraldehyde 3-phosphate + L-tryptophan + H2O</text>
        <dbReference type="Rhea" id="RHEA:10532"/>
        <dbReference type="ChEBI" id="CHEBI:15377"/>
        <dbReference type="ChEBI" id="CHEBI:33384"/>
        <dbReference type="ChEBI" id="CHEBI:57912"/>
        <dbReference type="ChEBI" id="CHEBI:58866"/>
        <dbReference type="ChEBI" id="CHEBI:59776"/>
        <dbReference type="EC" id="4.2.1.20"/>
    </reaction>
</comment>
<dbReference type="Pfam" id="PF00290">
    <property type="entry name" value="Trp_syntA"/>
    <property type="match status" value="1"/>
</dbReference>
<dbReference type="Gene3D" id="3.20.20.70">
    <property type="entry name" value="Aldolase class I"/>
    <property type="match status" value="1"/>
</dbReference>
<comment type="subunit">
    <text evidence="2 8">Tetramer of two alpha and two beta chains.</text>
</comment>
<dbReference type="InterPro" id="IPR011060">
    <property type="entry name" value="RibuloseP-bd_barrel"/>
</dbReference>
<sequence>MSGQLATALRTAPAPRLVPYVTGGITANWTDYLLAYQDSGADAVEVGLPFSDPMLDGATLQQASDRALARGTRLDGVLADLAAVRDRLTVPVVVMTYANPVVRLGVVEFCRRLAEAGASGLIVPDVPVDELGSLESVAAVAGIDLVLLAAPSTSAGRLREICARSRGFVYAVSTMGVTGERTALDDGALTLASRAREASDLPVLLGFGVSTPAQAARACRAADGVVVASALMRKVLEGAGPDRLARIVADFRAAMDRAA</sequence>
<feature type="active site" description="Proton acceptor" evidence="8">
    <location>
        <position position="56"/>
    </location>
</feature>
<reference evidence="10" key="1">
    <citation type="journal article" date="2014" name="Int. J. Syst. Evol. Microbiol.">
        <title>Complete genome sequence of Corynebacterium casei LMG S-19264T (=DSM 44701T), isolated from a smear-ripened cheese.</title>
        <authorList>
            <consortium name="US DOE Joint Genome Institute (JGI-PGF)"/>
            <person name="Walter F."/>
            <person name="Albersmeier A."/>
            <person name="Kalinowski J."/>
            <person name="Ruckert C."/>
        </authorList>
    </citation>
    <scope>NUCLEOTIDE SEQUENCE</scope>
    <source>
        <strain evidence="10">CGMCC 4.7299</strain>
    </source>
</reference>
<evidence type="ECO:0000256" key="8">
    <source>
        <dbReference type="HAMAP-Rule" id="MF_00131"/>
    </source>
</evidence>
<protein>
    <recommendedName>
        <fullName evidence="8">Tryptophan synthase alpha chain</fullName>
        <ecNumber evidence="8">4.2.1.20</ecNumber>
    </recommendedName>
</protein>
<reference evidence="10" key="2">
    <citation type="submission" date="2020-09" db="EMBL/GenBank/DDBJ databases">
        <authorList>
            <person name="Sun Q."/>
            <person name="Zhou Y."/>
        </authorList>
    </citation>
    <scope>NUCLEOTIDE SEQUENCE</scope>
    <source>
        <strain evidence="10">CGMCC 4.7299</strain>
    </source>
</reference>
<keyword evidence="6 8" id="KW-0456">Lyase</keyword>
<dbReference type="UniPathway" id="UPA00035">
    <property type="reaction ID" value="UER00044"/>
</dbReference>
<evidence type="ECO:0000256" key="2">
    <source>
        <dbReference type="ARBA" id="ARBA00011270"/>
    </source>
</evidence>
<keyword evidence="3 8" id="KW-0028">Amino-acid biosynthesis</keyword>
<dbReference type="AlphaFoldDB" id="A0A8J3FQZ7"/>
<evidence type="ECO:0000256" key="1">
    <source>
        <dbReference type="ARBA" id="ARBA00004733"/>
    </source>
</evidence>
<dbReference type="SUPFAM" id="SSF51366">
    <property type="entry name" value="Ribulose-phoshate binding barrel"/>
    <property type="match status" value="1"/>
</dbReference>
<evidence type="ECO:0000313" key="10">
    <source>
        <dbReference type="EMBL" id="GGL11473.1"/>
    </source>
</evidence>
<comment type="pathway">
    <text evidence="1 8">Amino-acid biosynthesis; L-tryptophan biosynthesis; L-tryptophan from chorismate: step 5/5.</text>
</comment>
<keyword evidence="4 8" id="KW-0822">Tryptophan biosynthesis</keyword>
<dbReference type="PROSITE" id="PS00167">
    <property type="entry name" value="TRP_SYNTHASE_ALPHA"/>
    <property type="match status" value="1"/>
</dbReference>
<comment type="function">
    <text evidence="8">The alpha subunit is responsible for the aldol cleavage of indoleglycerol phosphate to indole and glyceraldehyde 3-phosphate.</text>
</comment>
<evidence type="ECO:0000256" key="6">
    <source>
        <dbReference type="ARBA" id="ARBA00023239"/>
    </source>
</evidence>
<evidence type="ECO:0000256" key="9">
    <source>
        <dbReference type="RuleBase" id="RU003662"/>
    </source>
</evidence>
<accession>A0A8J3FQZ7</accession>
<dbReference type="HAMAP" id="MF_00131">
    <property type="entry name" value="Trp_synth_alpha"/>
    <property type="match status" value="1"/>
</dbReference>